<reference evidence="2 3" key="1">
    <citation type="journal article" date="2012" name="Proc. Natl. Acad. Sci. U.S.A.">
        <title>Gain and loss of multiple functionally related, horizontally transferred genes in the reduced genomes of two microsporidian parasites.</title>
        <authorList>
            <person name="Pombert J.-F."/>
            <person name="Selman M."/>
            <person name="Burki F."/>
            <person name="Bardell F.T."/>
            <person name="Farinelli L."/>
            <person name="Solter L.F."/>
            <person name="Whitman D.W."/>
            <person name="Weiss L.M."/>
            <person name="Corradi N."/>
            <person name="Keeling P.J."/>
        </authorList>
    </citation>
    <scope>NUCLEOTIDE SEQUENCE [LARGE SCALE GENOMIC DNA]</scope>
    <source>
        <strain evidence="2 3">SJ-2008</strain>
    </source>
</reference>
<evidence type="ECO:0000313" key="2">
    <source>
        <dbReference type="EMBL" id="AFN82477.1"/>
    </source>
</evidence>
<dbReference type="OrthoDB" id="1933455at2759"/>
<sequence>MQIVLMDLSTIQKARISSTLRTTCKLMERLFQMYRCRKISKEEYMEKLEKLKEVVGSNIDEMKRNTRIMASRNEPTNTLNVFIMEHFEHIGCFGTASALASKFSIEAYSDADFYKRVYGIKNQIENGLFEEALSFCREYRVELKSMKCEEAASLENDLKVEKFIEMCHGQEFDKALEFINKEFKRVPEQIKSYLPVLVSNSNFRKYPFSRHTKTAEQFLVCALKLFRRGLKSRLMQRIEYGMMAYKTYRCINTENNKCPTCCKAFRLREDVPFNKHEISILLCKGNSEEMDDTNQPYVFEDGFIYGAKYIELSEHICASSKSIDNALRYPRLCFIL</sequence>
<dbReference type="InterPro" id="IPR045098">
    <property type="entry name" value="Fyv10_fam"/>
</dbReference>
<keyword evidence="3" id="KW-1185">Reference proteome</keyword>
<proteinExistence type="predicted"/>
<dbReference type="GO" id="GO:0005737">
    <property type="term" value="C:cytoplasm"/>
    <property type="evidence" value="ECO:0007669"/>
    <property type="project" value="TreeGrafter"/>
</dbReference>
<gene>
    <name evidence="2" type="ordered locus">EROM_020020</name>
</gene>
<dbReference type="EMBL" id="CP003519">
    <property type="protein sequence ID" value="AFN82477.1"/>
    <property type="molecule type" value="Genomic_DNA"/>
</dbReference>
<protein>
    <recommendedName>
        <fullName evidence="1">CTLH/CRA C-terminal to LisH motif domain-containing protein</fullName>
    </recommendedName>
</protein>
<dbReference type="GO" id="GO:0034657">
    <property type="term" value="C:GID complex"/>
    <property type="evidence" value="ECO:0007669"/>
    <property type="project" value="TreeGrafter"/>
</dbReference>
<dbReference type="GO" id="GO:0004842">
    <property type="term" value="F:ubiquitin-protein transferase activity"/>
    <property type="evidence" value="ECO:0007669"/>
    <property type="project" value="InterPro"/>
</dbReference>
<dbReference type="Pfam" id="PF10607">
    <property type="entry name" value="CTLH"/>
    <property type="match status" value="1"/>
</dbReference>
<dbReference type="VEuPathDB" id="MicrosporidiaDB:EROM_020020"/>
<dbReference type="RefSeq" id="XP_009263974.1">
    <property type="nucleotide sequence ID" value="XM_009265699.1"/>
</dbReference>
<dbReference type="PANTHER" id="PTHR12170:SF2">
    <property type="entry name" value="E3 UBIQUITIN-PROTEIN TRANSFERASE MAEA"/>
    <property type="match status" value="1"/>
</dbReference>
<dbReference type="InterPro" id="IPR024964">
    <property type="entry name" value="CTLH/CRA"/>
</dbReference>
<dbReference type="KEGG" id="ero:EROM_020020"/>
<dbReference type="HOGENOM" id="CLU_839451_0_0_1"/>
<dbReference type="AlphaFoldDB" id="I7AQ87"/>
<name>I7AQ87_ENCRO</name>
<dbReference type="GeneID" id="20520760"/>
<accession>I7AQ87</accession>
<evidence type="ECO:0000259" key="1">
    <source>
        <dbReference type="Pfam" id="PF10607"/>
    </source>
</evidence>
<feature type="domain" description="CTLH/CRA C-terminal to LisH motif" evidence="1">
    <location>
        <begin position="115"/>
        <end position="246"/>
    </location>
</feature>
<organism evidence="2 3">
    <name type="scientific">Encephalitozoon romaleae (strain SJ-2008)</name>
    <name type="common">Microsporidian parasite</name>
    <dbReference type="NCBI Taxonomy" id="1178016"/>
    <lineage>
        <taxon>Eukaryota</taxon>
        <taxon>Fungi</taxon>
        <taxon>Fungi incertae sedis</taxon>
        <taxon>Microsporidia</taxon>
        <taxon>Unikaryonidae</taxon>
        <taxon>Encephalitozoon</taxon>
    </lineage>
</organism>
<dbReference type="GO" id="GO:0043161">
    <property type="term" value="P:proteasome-mediated ubiquitin-dependent protein catabolic process"/>
    <property type="evidence" value="ECO:0007669"/>
    <property type="project" value="InterPro"/>
</dbReference>
<dbReference type="GO" id="GO:0005634">
    <property type="term" value="C:nucleus"/>
    <property type="evidence" value="ECO:0007669"/>
    <property type="project" value="TreeGrafter"/>
</dbReference>
<evidence type="ECO:0000313" key="3">
    <source>
        <dbReference type="Proteomes" id="UP000010094"/>
    </source>
</evidence>
<dbReference type="PANTHER" id="PTHR12170">
    <property type="entry name" value="MACROPHAGE ERYTHROBLAST ATTACHER-RELATED"/>
    <property type="match status" value="1"/>
</dbReference>
<dbReference type="Proteomes" id="UP000010094">
    <property type="component" value="Chromosome II"/>
</dbReference>